<feature type="active site" evidence="5">
    <location>
        <position position="17"/>
    </location>
</feature>
<feature type="binding site" evidence="4">
    <location>
        <begin position="96"/>
        <end position="97"/>
    </location>
    <ligand>
        <name>substrate</name>
    </ligand>
</feature>
<dbReference type="OrthoDB" id="9788068at2"/>
<dbReference type="InterPro" id="IPR036152">
    <property type="entry name" value="Asp/glu_Ase-like_sf"/>
</dbReference>
<comment type="similarity">
    <text evidence="1">Belongs to the asparaginase 1 family.</text>
</comment>
<evidence type="ECO:0000256" key="5">
    <source>
        <dbReference type="PROSITE-ProRule" id="PRU10099"/>
    </source>
</evidence>
<dbReference type="InterPro" id="IPR040919">
    <property type="entry name" value="Asparaginase_C"/>
</dbReference>
<evidence type="ECO:0000256" key="1">
    <source>
        <dbReference type="ARBA" id="ARBA00010518"/>
    </source>
</evidence>
<dbReference type="InterPro" id="IPR027473">
    <property type="entry name" value="L-asparaginase_C"/>
</dbReference>
<protein>
    <submittedName>
        <fullName evidence="9">Asparaginase</fullName>
    </submittedName>
</protein>
<evidence type="ECO:0000256" key="3">
    <source>
        <dbReference type="PIRSR" id="PIRSR001220-1"/>
    </source>
</evidence>
<dbReference type="Pfam" id="PF00710">
    <property type="entry name" value="Asparaginase"/>
    <property type="match status" value="1"/>
</dbReference>
<reference evidence="9 10" key="1">
    <citation type="submission" date="2019-09" db="EMBL/GenBank/DDBJ databases">
        <title>Draft genome sequences of 48 bacterial type strains from the CCUG.</title>
        <authorList>
            <person name="Tunovic T."/>
            <person name="Pineiro-Iglesias B."/>
            <person name="Unosson C."/>
            <person name="Inganas E."/>
            <person name="Ohlen M."/>
            <person name="Cardew S."/>
            <person name="Jensie-Markopoulos S."/>
            <person name="Salva-Serra F."/>
            <person name="Jaen-Luchoro D."/>
            <person name="Karlsson R."/>
            <person name="Svensson-Stadler L."/>
            <person name="Chun J."/>
            <person name="Moore E."/>
        </authorList>
    </citation>
    <scope>NUCLEOTIDE SEQUENCE [LARGE SCALE GENOMIC DNA]</scope>
    <source>
        <strain evidence="9 10">CCUG 30977</strain>
    </source>
</reference>
<keyword evidence="2" id="KW-0378">Hydrolase</keyword>
<dbReference type="Gene3D" id="3.40.50.40">
    <property type="match status" value="1"/>
</dbReference>
<name>A0A643FDA1_IDEDE</name>
<dbReference type="Pfam" id="PF17763">
    <property type="entry name" value="Asparaginase_C"/>
    <property type="match status" value="1"/>
</dbReference>
<dbReference type="FunFam" id="3.40.50.1170:FF:000001">
    <property type="entry name" value="L-asparaginase 2"/>
    <property type="match status" value="1"/>
</dbReference>
<dbReference type="EMBL" id="VZPB01000013">
    <property type="protein sequence ID" value="KAB0583515.1"/>
    <property type="molecule type" value="Genomic_DNA"/>
</dbReference>
<dbReference type="PROSITE" id="PS00917">
    <property type="entry name" value="ASN_GLN_ASE_2"/>
    <property type="match status" value="1"/>
</dbReference>
<feature type="binding site" evidence="4">
    <location>
        <position position="63"/>
    </location>
    <ligand>
        <name>substrate</name>
    </ligand>
</feature>
<dbReference type="AlphaFoldDB" id="A0A643FDA1"/>
<dbReference type="PANTHER" id="PTHR11707">
    <property type="entry name" value="L-ASPARAGINASE"/>
    <property type="match status" value="1"/>
</dbReference>
<organism evidence="9 10">
    <name type="scientific">Ideonella dechloratans</name>
    <dbReference type="NCBI Taxonomy" id="36863"/>
    <lineage>
        <taxon>Bacteria</taxon>
        <taxon>Pseudomonadati</taxon>
        <taxon>Pseudomonadota</taxon>
        <taxon>Betaproteobacteria</taxon>
        <taxon>Burkholderiales</taxon>
        <taxon>Sphaerotilaceae</taxon>
        <taxon>Ideonella</taxon>
    </lineage>
</organism>
<evidence type="ECO:0000313" key="10">
    <source>
        <dbReference type="Proteomes" id="UP000430120"/>
    </source>
</evidence>
<feature type="active site" description="O-isoaspartyl threonine intermediate" evidence="3">
    <location>
        <position position="17"/>
    </location>
</feature>
<dbReference type="PIRSF" id="PIRSF500176">
    <property type="entry name" value="L_ASNase"/>
    <property type="match status" value="1"/>
</dbReference>
<dbReference type="InterPro" id="IPR037152">
    <property type="entry name" value="L-asparaginase_N_sf"/>
</dbReference>
<dbReference type="GO" id="GO:0004067">
    <property type="term" value="F:asparaginase activity"/>
    <property type="evidence" value="ECO:0007669"/>
    <property type="project" value="UniProtKB-UniRule"/>
</dbReference>
<dbReference type="PROSITE" id="PS51732">
    <property type="entry name" value="ASN_GLN_ASE_3"/>
    <property type="match status" value="1"/>
</dbReference>
<dbReference type="PROSITE" id="PS00144">
    <property type="entry name" value="ASN_GLN_ASE_1"/>
    <property type="match status" value="1"/>
</dbReference>
<evidence type="ECO:0000256" key="6">
    <source>
        <dbReference type="PROSITE-ProRule" id="PRU10100"/>
    </source>
</evidence>
<comment type="caution">
    <text evidence="9">The sequence shown here is derived from an EMBL/GenBank/DDBJ whole genome shotgun (WGS) entry which is preliminary data.</text>
</comment>
<dbReference type="CDD" id="cd08964">
    <property type="entry name" value="L-asparaginase_II"/>
    <property type="match status" value="1"/>
</dbReference>
<evidence type="ECO:0000256" key="2">
    <source>
        <dbReference type="ARBA" id="ARBA00022801"/>
    </source>
</evidence>
<dbReference type="PIRSF" id="PIRSF001220">
    <property type="entry name" value="L-ASNase_gatD"/>
    <property type="match status" value="1"/>
</dbReference>
<accession>A0A643FDA1</accession>
<dbReference type="SFLD" id="SFLDS00057">
    <property type="entry name" value="Glutaminase/Asparaginase"/>
    <property type="match status" value="1"/>
</dbReference>
<dbReference type="InterPro" id="IPR004550">
    <property type="entry name" value="AsnASE_II"/>
</dbReference>
<evidence type="ECO:0000313" key="9">
    <source>
        <dbReference type="EMBL" id="KAB0583515.1"/>
    </source>
</evidence>
<dbReference type="GO" id="GO:0006528">
    <property type="term" value="P:asparagine metabolic process"/>
    <property type="evidence" value="ECO:0007669"/>
    <property type="project" value="InterPro"/>
</dbReference>
<proteinExistence type="inferred from homology"/>
<dbReference type="InterPro" id="IPR027474">
    <property type="entry name" value="L-asparaginase_N"/>
</dbReference>
<dbReference type="InterPro" id="IPR020827">
    <property type="entry name" value="Asparaginase/glutaminase_AS1"/>
</dbReference>
<feature type="domain" description="L-asparaginase N-terminal" evidence="7">
    <location>
        <begin position="10"/>
        <end position="197"/>
    </location>
</feature>
<gene>
    <name evidence="9" type="ORF">F7Q92_07500</name>
</gene>
<dbReference type="SUPFAM" id="SSF53774">
    <property type="entry name" value="Glutaminase/Asparaginase"/>
    <property type="match status" value="1"/>
</dbReference>
<evidence type="ECO:0000259" key="7">
    <source>
        <dbReference type="Pfam" id="PF00710"/>
    </source>
</evidence>
<dbReference type="Proteomes" id="UP000430120">
    <property type="component" value="Unassembled WGS sequence"/>
</dbReference>
<evidence type="ECO:0000259" key="8">
    <source>
        <dbReference type="Pfam" id="PF17763"/>
    </source>
</evidence>
<feature type="domain" description="Asparaginase/glutaminase C-terminal" evidence="8">
    <location>
        <begin position="222"/>
        <end position="314"/>
    </location>
</feature>
<feature type="active site" evidence="6">
    <location>
        <position position="96"/>
    </location>
</feature>
<dbReference type="PRINTS" id="PR00139">
    <property type="entry name" value="ASNGLNASE"/>
</dbReference>
<keyword evidence="10" id="KW-1185">Reference proteome</keyword>
<evidence type="ECO:0000256" key="4">
    <source>
        <dbReference type="PIRSR" id="PIRSR001220-2"/>
    </source>
</evidence>
<dbReference type="PANTHER" id="PTHR11707:SF28">
    <property type="entry name" value="60 KDA LYSOPHOSPHOLIPASE"/>
    <property type="match status" value="1"/>
</dbReference>
<dbReference type="InterPro" id="IPR027475">
    <property type="entry name" value="Asparaginase/glutaminase_AS2"/>
</dbReference>
<sequence length="318" mass="32709">MPSTTSARTVILGTGGTIAGRSQAASDNVGYRAGEVSVADLLAAVPALAGHALEARQLAQIDSKDMDHGLWQGLAQAVAEALAREDVQGVVITHGTDTLEETAWFLHRVLAPTKPVVLTAAMRPASALMPDGPQNLLDAVTVAGWPGARGVLAVAAGRVMAAEDVRKVHGYRVDAFATDEAGPLALVQEGQVRVLRPWPQADADEAARLAQAIRQPVARWPRVDIVASHAGCDGALVPALVALGARGLVAEGTGNGTLHVALEAALRTAQSQGVAVLRASRCWAGGVVGQPEGALPSAGLLTPAKARVELMLQLLLQG</sequence>
<dbReference type="Gene3D" id="3.40.50.1170">
    <property type="entry name" value="L-asparaginase, N-terminal domain"/>
    <property type="match status" value="1"/>
</dbReference>
<dbReference type="RefSeq" id="WP_151123558.1">
    <property type="nucleotide sequence ID" value="NZ_CP088081.1"/>
</dbReference>
<dbReference type="SMART" id="SM00870">
    <property type="entry name" value="Asparaginase"/>
    <property type="match status" value="1"/>
</dbReference>
<dbReference type="InterPro" id="IPR006034">
    <property type="entry name" value="Asparaginase/glutaminase-like"/>
</dbReference>